<gene>
    <name evidence="2" type="ORF">RNJ44_01904</name>
</gene>
<organism evidence="2 3">
    <name type="scientific">Nakaseomyces bracarensis</name>
    <dbReference type="NCBI Taxonomy" id="273131"/>
    <lineage>
        <taxon>Eukaryota</taxon>
        <taxon>Fungi</taxon>
        <taxon>Dikarya</taxon>
        <taxon>Ascomycota</taxon>
        <taxon>Saccharomycotina</taxon>
        <taxon>Saccharomycetes</taxon>
        <taxon>Saccharomycetales</taxon>
        <taxon>Saccharomycetaceae</taxon>
        <taxon>Nakaseomyces</taxon>
    </lineage>
</organism>
<dbReference type="PANTHER" id="PTHR12732:SF8">
    <property type="entry name" value="NUCLEAR MRNA EXPORT PROTEIN THP1"/>
    <property type="match status" value="1"/>
</dbReference>
<dbReference type="Pfam" id="PF01399">
    <property type="entry name" value="PCI"/>
    <property type="match status" value="1"/>
</dbReference>
<dbReference type="InterPro" id="IPR045114">
    <property type="entry name" value="Csn12-like"/>
</dbReference>
<dbReference type="PROSITE" id="PS50250">
    <property type="entry name" value="PCI"/>
    <property type="match status" value="1"/>
</dbReference>
<dbReference type="PANTHER" id="PTHR12732">
    <property type="entry name" value="UNCHARACTERIZED PROTEASOME COMPONENT REGION PCI-CONTAINING"/>
    <property type="match status" value="1"/>
</dbReference>
<accession>A0ABR4NP39</accession>
<feature type="domain" description="PCI" evidence="1">
    <location>
        <begin position="235"/>
        <end position="439"/>
    </location>
</feature>
<evidence type="ECO:0000313" key="2">
    <source>
        <dbReference type="EMBL" id="KAL3229768.1"/>
    </source>
</evidence>
<dbReference type="SMART" id="SM00753">
    <property type="entry name" value="PAM"/>
    <property type="match status" value="1"/>
</dbReference>
<dbReference type="InterPro" id="IPR000717">
    <property type="entry name" value="PCI_dom"/>
</dbReference>
<sequence length="466" mass="54016">MMNYSVADLIGDLNNGVADVLSVDLARNGGRVAALQRDLQGQNDKTLDNMIDGSKIVIPGQDPKRRWTRLNILVVSFLKFCRDVDPWSTWNSVDLIFDHYSNLNNALLDDSYPVDFLTRLFLDETEYVTRISCELDSHNLQLGTKHNLFLSYTSSIISKLFNSIKPPRDGDMGVIPQKQRLLLSIVNKLNNIYFRIDSPQLCSNIFKNFKPKSMFSNFREYPILQQIEFRYLLGRYYMINFRMTNSYVQLDNAFRMICAVIPKCPGTQTQEVMVRNLKRILKYLIPVGLTIGKIPNFERLVDYDQPLANRYYDLSKHIQSGNMKMVNMWLAQYESSLRRDHLLIPLLQKLPMIVFRNLIRKVAKYAIIPQNTNKIPYGLIRKSLEVSIGDENNNMSLIYNSIHKPEDVENILVTLINLGFLRGNCFPSLEVCVVKKTQNISEVFPEVTERIIKMFPLNSEDHWFDS</sequence>
<proteinExistence type="predicted"/>
<dbReference type="EMBL" id="JBEVYD010000011">
    <property type="protein sequence ID" value="KAL3229768.1"/>
    <property type="molecule type" value="Genomic_DNA"/>
</dbReference>
<keyword evidence="3" id="KW-1185">Reference proteome</keyword>
<dbReference type="Proteomes" id="UP001623330">
    <property type="component" value="Unassembled WGS sequence"/>
</dbReference>
<protein>
    <submittedName>
        <fullName evidence="2">Nuclear mRNA export protein THP1</fullName>
    </submittedName>
</protein>
<evidence type="ECO:0000259" key="1">
    <source>
        <dbReference type="PROSITE" id="PS50250"/>
    </source>
</evidence>
<reference evidence="2 3" key="1">
    <citation type="submission" date="2024-05" db="EMBL/GenBank/DDBJ databases">
        <title>Long read based assembly of the Candida bracarensis genome reveals expanded adhesin content.</title>
        <authorList>
            <person name="Marcet-Houben M."/>
            <person name="Ksiezopolska E."/>
            <person name="Gabaldon T."/>
        </authorList>
    </citation>
    <scope>NUCLEOTIDE SEQUENCE [LARGE SCALE GENOMIC DNA]</scope>
    <source>
        <strain evidence="2 3">CBM6</strain>
    </source>
</reference>
<comment type="caution">
    <text evidence="2">The sequence shown here is derived from an EMBL/GenBank/DDBJ whole genome shotgun (WGS) entry which is preliminary data.</text>
</comment>
<name>A0ABR4NP39_9SACH</name>
<evidence type="ECO:0000313" key="3">
    <source>
        <dbReference type="Proteomes" id="UP001623330"/>
    </source>
</evidence>